<feature type="compositionally biased region" description="Low complexity" evidence="1">
    <location>
        <begin position="193"/>
        <end position="202"/>
    </location>
</feature>
<comment type="caution">
    <text evidence="2">The sequence shown here is derived from an EMBL/GenBank/DDBJ whole genome shotgun (WGS) entry which is preliminary data.</text>
</comment>
<proteinExistence type="predicted"/>
<dbReference type="EMBL" id="JBBPFD010000158">
    <property type="protein sequence ID" value="KAK7880017.1"/>
    <property type="molecule type" value="Genomic_DNA"/>
</dbReference>
<accession>A0AAW0MHI4</accession>
<dbReference type="InterPro" id="IPR052789">
    <property type="entry name" value="SSUH2_homolog"/>
</dbReference>
<feature type="region of interest" description="Disordered" evidence="1">
    <location>
        <begin position="1"/>
        <end position="53"/>
    </location>
</feature>
<gene>
    <name evidence="2" type="ORF">WMY93_033317</name>
</gene>
<keyword evidence="3" id="KW-1185">Reference proteome</keyword>
<dbReference type="Proteomes" id="UP001460270">
    <property type="component" value="Unassembled WGS sequence"/>
</dbReference>
<sequence length="385" mass="41977">MNMNAYPPASAPPADMFGNVPGYEGIGGGGFLPPPPPPEPIAPPQPGSSQNEWSIPSISEEEAHEAFKSFASGHCCWSSAPAKDGVITGMQPFNTYRYRLETYTESRSTDWSQKPYEGEASDFYTQPAPRPWEVPATPPNHFTDHTRTSKCLSPAPSRSATPAVLRGPNRATPATATGRSRAGFVTELEPRTTRTVTTATETGSDRCDSCSGRGTSDCDLKNQVEDHVVHQESGLDPNDLKNVHGKELFKNNNYLLYPVVGFPNPSISEASERMIRDHQSKYAQNARILQQRQTVELIPISKVSYKWKGDIHVFYVYGNERQVSADYPATCCCASCDLPGPPTPVPGPAHTRSLAPPTHVSLAPPTHVSLAPPTHVTFLCHNVRK</sequence>
<dbReference type="PANTHER" id="PTHR48465:SF1">
    <property type="entry name" value="PROTEIN SSUH2 HOMOLOG"/>
    <property type="match status" value="1"/>
</dbReference>
<evidence type="ECO:0000313" key="2">
    <source>
        <dbReference type="EMBL" id="KAK7880017.1"/>
    </source>
</evidence>
<evidence type="ECO:0000256" key="1">
    <source>
        <dbReference type="SAM" id="MobiDB-lite"/>
    </source>
</evidence>
<name>A0AAW0MHI4_9GOBI</name>
<evidence type="ECO:0000313" key="3">
    <source>
        <dbReference type="Proteomes" id="UP001460270"/>
    </source>
</evidence>
<protein>
    <submittedName>
        <fullName evidence="2">Uncharacterized protein</fullName>
    </submittedName>
</protein>
<feature type="compositionally biased region" description="Pro residues" evidence="1">
    <location>
        <begin position="32"/>
        <end position="46"/>
    </location>
</feature>
<feature type="region of interest" description="Disordered" evidence="1">
    <location>
        <begin position="145"/>
        <end position="178"/>
    </location>
</feature>
<feature type="region of interest" description="Disordered" evidence="1">
    <location>
        <begin position="193"/>
        <end position="216"/>
    </location>
</feature>
<dbReference type="PANTHER" id="PTHR48465">
    <property type="entry name" value="PROTEIN SSUH2 HOMOLOG"/>
    <property type="match status" value="1"/>
</dbReference>
<dbReference type="AlphaFoldDB" id="A0AAW0MHI4"/>
<reference evidence="3" key="1">
    <citation type="submission" date="2024-04" db="EMBL/GenBank/DDBJ databases">
        <title>Salinicola lusitanus LLJ914,a marine bacterium isolated from the Okinawa Trough.</title>
        <authorList>
            <person name="Li J."/>
        </authorList>
    </citation>
    <scope>NUCLEOTIDE SEQUENCE [LARGE SCALE GENOMIC DNA]</scope>
</reference>
<organism evidence="2 3">
    <name type="scientific">Mugilogobius chulae</name>
    <name type="common">yellowstripe goby</name>
    <dbReference type="NCBI Taxonomy" id="88201"/>
    <lineage>
        <taxon>Eukaryota</taxon>
        <taxon>Metazoa</taxon>
        <taxon>Chordata</taxon>
        <taxon>Craniata</taxon>
        <taxon>Vertebrata</taxon>
        <taxon>Euteleostomi</taxon>
        <taxon>Actinopterygii</taxon>
        <taxon>Neopterygii</taxon>
        <taxon>Teleostei</taxon>
        <taxon>Neoteleostei</taxon>
        <taxon>Acanthomorphata</taxon>
        <taxon>Gobiaria</taxon>
        <taxon>Gobiiformes</taxon>
        <taxon>Gobioidei</taxon>
        <taxon>Gobiidae</taxon>
        <taxon>Gobionellinae</taxon>
        <taxon>Mugilogobius</taxon>
    </lineage>
</organism>